<dbReference type="InterPro" id="IPR028978">
    <property type="entry name" value="Chorismate_lyase_/UTRA_dom_sf"/>
</dbReference>
<dbReference type="Pfam" id="PF07702">
    <property type="entry name" value="UTRA"/>
    <property type="match status" value="1"/>
</dbReference>
<dbReference type="AlphaFoldDB" id="A0AAE4KX78"/>
<reference evidence="5" key="1">
    <citation type="submission" date="2023-03" db="EMBL/GenBank/DDBJ databases">
        <authorList>
            <person name="Shen W."/>
            <person name="Cai J."/>
        </authorList>
    </citation>
    <scope>NUCLEOTIDE SEQUENCE</scope>
    <source>
        <strain evidence="5">K69-2</strain>
    </source>
</reference>
<evidence type="ECO:0000313" key="5">
    <source>
        <dbReference type="EMBL" id="MDT2689812.1"/>
    </source>
</evidence>
<dbReference type="SUPFAM" id="SSF46785">
    <property type="entry name" value="Winged helix' DNA-binding domain"/>
    <property type="match status" value="1"/>
</dbReference>
<dbReference type="PANTHER" id="PTHR44846">
    <property type="entry name" value="MANNOSYL-D-GLYCERATE TRANSPORT/METABOLISM SYSTEM REPRESSOR MNGR-RELATED"/>
    <property type="match status" value="1"/>
</dbReference>
<dbReference type="SUPFAM" id="SSF64288">
    <property type="entry name" value="Chorismate lyase-like"/>
    <property type="match status" value="1"/>
</dbReference>
<name>A0AAE4KX78_ENTGA</name>
<dbReference type="InterPro" id="IPR036390">
    <property type="entry name" value="WH_DNA-bd_sf"/>
</dbReference>
<gene>
    <name evidence="5" type="ORF">P7E30_06310</name>
</gene>
<dbReference type="CDD" id="cd07377">
    <property type="entry name" value="WHTH_GntR"/>
    <property type="match status" value="1"/>
</dbReference>
<keyword evidence="2" id="KW-0238">DNA-binding</keyword>
<dbReference type="GO" id="GO:0045892">
    <property type="term" value="P:negative regulation of DNA-templated transcription"/>
    <property type="evidence" value="ECO:0007669"/>
    <property type="project" value="TreeGrafter"/>
</dbReference>
<dbReference type="InterPro" id="IPR050679">
    <property type="entry name" value="Bact_HTH_transcr_reg"/>
</dbReference>
<dbReference type="InterPro" id="IPR011663">
    <property type="entry name" value="UTRA"/>
</dbReference>
<dbReference type="Gene3D" id="3.40.1410.10">
    <property type="entry name" value="Chorismate lyase-like"/>
    <property type="match status" value="1"/>
</dbReference>
<comment type="caution">
    <text evidence="5">The sequence shown here is derived from an EMBL/GenBank/DDBJ whole genome shotgun (WGS) entry which is preliminary data.</text>
</comment>
<keyword evidence="3" id="KW-0804">Transcription</keyword>
<evidence type="ECO:0000313" key="6">
    <source>
        <dbReference type="Proteomes" id="UP001183682"/>
    </source>
</evidence>
<dbReference type="Proteomes" id="UP001183682">
    <property type="component" value="Unassembled WGS sequence"/>
</dbReference>
<dbReference type="PRINTS" id="PR00035">
    <property type="entry name" value="HTHGNTR"/>
</dbReference>
<keyword evidence="1" id="KW-0805">Transcription regulation</keyword>
<dbReference type="SMART" id="SM00345">
    <property type="entry name" value="HTH_GNTR"/>
    <property type="match status" value="1"/>
</dbReference>
<protein>
    <submittedName>
        <fullName evidence="5">GntR family transcriptional regulator</fullName>
    </submittedName>
</protein>
<sequence length="239" mass="27741">MKMISPKVKYLSIYEELKKEINEGKYPVGQPFLTEPELQEKYGVSRITVRHALQLLVDEGFIKRIHGVGTIVLSTKELLQLQTLLSFSEENKLQSNHSELISLNTSLEANEVLCSKLDLPKGAEVSKHERLRYVDDQCIGFQRVYCPSYIELKEKDLADKHASLYQIMRSQGFIVTTAQETIESVVSDEELSNLLKIEMNTPLLYVERLTKDHKNRLVEYAEIYYRGDRYRYHVQLKVP</sequence>
<dbReference type="Pfam" id="PF00392">
    <property type="entry name" value="GntR"/>
    <property type="match status" value="1"/>
</dbReference>
<evidence type="ECO:0000259" key="4">
    <source>
        <dbReference type="PROSITE" id="PS50949"/>
    </source>
</evidence>
<organism evidence="5 6">
    <name type="scientific">Enterococcus gallinarum</name>
    <dbReference type="NCBI Taxonomy" id="1353"/>
    <lineage>
        <taxon>Bacteria</taxon>
        <taxon>Bacillati</taxon>
        <taxon>Bacillota</taxon>
        <taxon>Bacilli</taxon>
        <taxon>Lactobacillales</taxon>
        <taxon>Enterococcaceae</taxon>
        <taxon>Enterococcus</taxon>
    </lineage>
</organism>
<dbReference type="InterPro" id="IPR036388">
    <property type="entry name" value="WH-like_DNA-bd_sf"/>
</dbReference>
<proteinExistence type="predicted"/>
<dbReference type="RefSeq" id="WP_225585883.1">
    <property type="nucleotide sequence ID" value="NZ_BSYC01000001.1"/>
</dbReference>
<evidence type="ECO:0000256" key="3">
    <source>
        <dbReference type="ARBA" id="ARBA00023163"/>
    </source>
</evidence>
<dbReference type="SMART" id="SM00866">
    <property type="entry name" value="UTRA"/>
    <property type="match status" value="1"/>
</dbReference>
<dbReference type="EMBL" id="JARPZN010000003">
    <property type="protein sequence ID" value="MDT2689812.1"/>
    <property type="molecule type" value="Genomic_DNA"/>
</dbReference>
<dbReference type="PROSITE" id="PS50949">
    <property type="entry name" value="HTH_GNTR"/>
    <property type="match status" value="1"/>
</dbReference>
<accession>A0AAE4KX78</accession>
<dbReference type="PANTHER" id="PTHR44846:SF1">
    <property type="entry name" value="MANNOSYL-D-GLYCERATE TRANSPORT_METABOLISM SYSTEM REPRESSOR MNGR-RELATED"/>
    <property type="match status" value="1"/>
</dbReference>
<dbReference type="GO" id="GO:0003677">
    <property type="term" value="F:DNA binding"/>
    <property type="evidence" value="ECO:0007669"/>
    <property type="project" value="UniProtKB-KW"/>
</dbReference>
<evidence type="ECO:0000256" key="1">
    <source>
        <dbReference type="ARBA" id="ARBA00023015"/>
    </source>
</evidence>
<dbReference type="InterPro" id="IPR000524">
    <property type="entry name" value="Tscrpt_reg_HTH_GntR"/>
</dbReference>
<dbReference type="GO" id="GO:0003700">
    <property type="term" value="F:DNA-binding transcription factor activity"/>
    <property type="evidence" value="ECO:0007669"/>
    <property type="project" value="InterPro"/>
</dbReference>
<evidence type="ECO:0000256" key="2">
    <source>
        <dbReference type="ARBA" id="ARBA00023125"/>
    </source>
</evidence>
<dbReference type="Gene3D" id="1.10.10.10">
    <property type="entry name" value="Winged helix-like DNA-binding domain superfamily/Winged helix DNA-binding domain"/>
    <property type="match status" value="1"/>
</dbReference>
<feature type="domain" description="HTH gntR-type" evidence="4">
    <location>
        <begin position="7"/>
        <end position="75"/>
    </location>
</feature>